<comment type="cofactor">
    <cofactor evidence="6">
        <name>Mg(2+)</name>
        <dbReference type="ChEBI" id="CHEBI:18420"/>
    </cofactor>
    <text evidence="6">Binds 1 Mg(2+) ion per monomer.</text>
</comment>
<dbReference type="Gene3D" id="3.90.25.10">
    <property type="entry name" value="UDP-galactose 4-epimerase, domain 1"/>
    <property type="match status" value="1"/>
</dbReference>
<reference evidence="8 9" key="1">
    <citation type="submission" date="2019-03" db="EMBL/GenBank/DDBJ databases">
        <title>Jiella endophytica sp. nov., a novel endophytic bacterium isolated from root of Ficus microcarpa Linn. f.</title>
        <authorList>
            <person name="Tuo L."/>
        </authorList>
    </citation>
    <scope>NUCLEOTIDE SEQUENCE [LARGE SCALE GENOMIC DNA]</scope>
    <source>
        <strain evidence="8 9">CBS5Q-3</strain>
    </source>
</reference>
<dbReference type="EC" id="1.1.1.133" evidence="3 6"/>
<dbReference type="Gene3D" id="3.40.50.720">
    <property type="entry name" value="NAD(P)-binding Rossmann-like Domain"/>
    <property type="match status" value="1"/>
</dbReference>
<dbReference type="InterPro" id="IPR005913">
    <property type="entry name" value="dTDP_dehydrorham_reduct"/>
</dbReference>
<dbReference type="InterPro" id="IPR036291">
    <property type="entry name" value="NAD(P)-bd_dom_sf"/>
</dbReference>
<proteinExistence type="inferred from homology"/>
<dbReference type="InterPro" id="IPR029903">
    <property type="entry name" value="RmlD-like-bd"/>
</dbReference>
<dbReference type="Pfam" id="PF04321">
    <property type="entry name" value="RmlD_sub_bind"/>
    <property type="match status" value="1"/>
</dbReference>
<dbReference type="Proteomes" id="UP000298179">
    <property type="component" value="Unassembled WGS sequence"/>
</dbReference>
<sequence>MRILVTGRDGQVARCLADLSLEGREIVALGRPQLDLTDPTTVKAAIADVRPDVVVNPAAYTAVDKAESEPDAAFAVNAQGAETVAAAAAAAGVPVIQVSTDYVFSGLKNGPYLETDETGPTGVYGASKLEGERRVAAANPKAVILRTAWVYSPYGNNFLKTMLRVARDRDVLRVVADQHGTPTYAPDIAAGIVAVCERMEAEPDGDWPGIYHMVAGGETSWAGFAEAIFAASSRRGGPGATVEAITTADYPTPAARPANSRLDASRFAMTFGYRLPEWQSGIARCLDALDAQTA</sequence>
<gene>
    <name evidence="8" type="primary">rfbD</name>
    <name evidence="8" type="ORF">E3C22_06715</name>
</gene>
<accession>A0A4Y8RN90</accession>
<organism evidence="8 9">
    <name type="scientific">Jiella endophytica</name>
    <dbReference type="NCBI Taxonomy" id="2558362"/>
    <lineage>
        <taxon>Bacteria</taxon>
        <taxon>Pseudomonadati</taxon>
        <taxon>Pseudomonadota</taxon>
        <taxon>Alphaproteobacteria</taxon>
        <taxon>Hyphomicrobiales</taxon>
        <taxon>Aurantimonadaceae</taxon>
        <taxon>Jiella</taxon>
    </lineage>
</organism>
<comment type="similarity">
    <text evidence="2 6">Belongs to the dTDP-4-dehydrorhamnose reductase family.</text>
</comment>
<evidence type="ECO:0000313" key="8">
    <source>
        <dbReference type="EMBL" id="TFF25068.1"/>
    </source>
</evidence>
<dbReference type="NCBIfam" id="TIGR01214">
    <property type="entry name" value="rmlD"/>
    <property type="match status" value="1"/>
</dbReference>
<protein>
    <recommendedName>
        <fullName evidence="4 6">dTDP-4-dehydrorhamnose reductase</fullName>
        <ecNumber evidence="3 6">1.1.1.133</ecNumber>
    </recommendedName>
</protein>
<dbReference type="PANTHER" id="PTHR10491:SF4">
    <property type="entry name" value="METHIONINE ADENOSYLTRANSFERASE 2 SUBUNIT BETA"/>
    <property type="match status" value="1"/>
</dbReference>
<dbReference type="OrthoDB" id="9803892at2"/>
<dbReference type="PANTHER" id="PTHR10491">
    <property type="entry name" value="DTDP-4-DEHYDRORHAMNOSE REDUCTASE"/>
    <property type="match status" value="1"/>
</dbReference>
<evidence type="ECO:0000256" key="1">
    <source>
        <dbReference type="ARBA" id="ARBA00004781"/>
    </source>
</evidence>
<dbReference type="SUPFAM" id="SSF51735">
    <property type="entry name" value="NAD(P)-binding Rossmann-fold domains"/>
    <property type="match status" value="1"/>
</dbReference>
<dbReference type="UniPathway" id="UPA00124"/>
<dbReference type="GO" id="GO:0019305">
    <property type="term" value="P:dTDP-rhamnose biosynthetic process"/>
    <property type="evidence" value="ECO:0007669"/>
    <property type="project" value="UniProtKB-UniPathway"/>
</dbReference>
<comment type="pathway">
    <text evidence="1 6">Carbohydrate biosynthesis; dTDP-L-rhamnose biosynthesis.</text>
</comment>
<dbReference type="GO" id="GO:0008831">
    <property type="term" value="F:dTDP-4-dehydrorhamnose reductase activity"/>
    <property type="evidence" value="ECO:0007669"/>
    <property type="project" value="UniProtKB-EC"/>
</dbReference>
<keyword evidence="6" id="KW-0521">NADP</keyword>
<dbReference type="EMBL" id="SOZD01000002">
    <property type="protein sequence ID" value="TFF25068.1"/>
    <property type="molecule type" value="Genomic_DNA"/>
</dbReference>
<feature type="domain" description="RmlD-like substrate binding" evidence="7">
    <location>
        <begin position="1"/>
        <end position="289"/>
    </location>
</feature>
<evidence type="ECO:0000256" key="2">
    <source>
        <dbReference type="ARBA" id="ARBA00010944"/>
    </source>
</evidence>
<name>A0A4Y8RN90_9HYPH</name>
<evidence type="ECO:0000256" key="3">
    <source>
        <dbReference type="ARBA" id="ARBA00012929"/>
    </source>
</evidence>
<evidence type="ECO:0000313" key="9">
    <source>
        <dbReference type="Proteomes" id="UP000298179"/>
    </source>
</evidence>
<comment type="function">
    <text evidence="6">Catalyzes the reduction of dTDP-6-deoxy-L-lyxo-4-hexulose to yield dTDP-L-rhamnose.</text>
</comment>
<evidence type="ECO:0000256" key="5">
    <source>
        <dbReference type="ARBA" id="ARBA00048200"/>
    </source>
</evidence>
<evidence type="ECO:0000259" key="7">
    <source>
        <dbReference type="Pfam" id="PF04321"/>
    </source>
</evidence>
<dbReference type="RefSeq" id="WP_134761238.1">
    <property type="nucleotide sequence ID" value="NZ_SOZD01000002.1"/>
</dbReference>
<keyword evidence="6 8" id="KW-0560">Oxidoreductase</keyword>
<evidence type="ECO:0000256" key="6">
    <source>
        <dbReference type="RuleBase" id="RU364082"/>
    </source>
</evidence>
<dbReference type="AlphaFoldDB" id="A0A4Y8RN90"/>
<keyword evidence="9" id="KW-1185">Reference proteome</keyword>
<comment type="catalytic activity">
    <reaction evidence="5 6">
        <text>dTDP-beta-L-rhamnose + NADP(+) = dTDP-4-dehydro-beta-L-rhamnose + NADPH + H(+)</text>
        <dbReference type="Rhea" id="RHEA:21796"/>
        <dbReference type="ChEBI" id="CHEBI:15378"/>
        <dbReference type="ChEBI" id="CHEBI:57510"/>
        <dbReference type="ChEBI" id="CHEBI:57783"/>
        <dbReference type="ChEBI" id="CHEBI:58349"/>
        <dbReference type="ChEBI" id="CHEBI:62830"/>
        <dbReference type="EC" id="1.1.1.133"/>
    </reaction>
</comment>
<comment type="caution">
    <text evidence="8">The sequence shown here is derived from an EMBL/GenBank/DDBJ whole genome shotgun (WGS) entry which is preliminary data.</text>
</comment>
<evidence type="ECO:0000256" key="4">
    <source>
        <dbReference type="ARBA" id="ARBA00017099"/>
    </source>
</evidence>
<dbReference type="CDD" id="cd05254">
    <property type="entry name" value="dTDP_HR_like_SDR_e"/>
    <property type="match status" value="1"/>
</dbReference>